<keyword evidence="3" id="KW-1185">Reference proteome</keyword>
<dbReference type="Proteomes" id="UP000600139">
    <property type="component" value="Unassembled WGS sequence"/>
</dbReference>
<comment type="caution">
    <text evidence="2">The sequence shown here is derived from an EMBL/GenBank/DDBJ whole genome shotgun (WGS) entry which is preliminary data.</text>
</comment>
<dbReference type="InterPro" id="IPR011050">
    <property type="entry name" value="Pectin_lyase_fold/virulence"/>
</dbReference>
<evidence type="ECO:0000313" key="2">
    <source>
        <dbReference type="EMBL" id="MBK1817297.1"/>
    </source>
</evidence>
<protein>
    <submittedName>
        <fullName evidence="2">Autotransporter-associated beta strand repeat-containing protein</fullName>
    </submittedName>
</protein>
<evidence type="ECO:0000313" key="3">
    <source>
        <dbReference type="Proteomes" id="UP000600139"/>
    </source>
</evidence>
<sequence>MNNHRLAAPISYCMLLCLQAVQGVEIPKLFNNTALNLPGAWTGNVVPGPSDVAVWNDQGPPPVNATGNLSPLGGDLSISGIKVTNVTGTRNAATTYTGYNNASSTNTLTIGAGGIDSSTATQTFYGSSKITLGADQTWNVANANTNGNPASFNNNEDIVFQALAAAAPFNLGGRTLTTTGAGQITISSGYTVSNGTLTVGNNLFVIQGGSSRLTTLGSNLNLVVNSGSLRLQSNSGNATSSLDSAAPATVNAGTFELYSNNPTLSLAQTGNVSLNQGSILSFNLVSGGPISISGAVAINGATTIRTLSGGNPANGALVSGNLSGAGAVTYQNTANNSTTPNLNGNLNLTGNNSGYTGVFSINGASGNRKLRISGANSGSAAATWDVAANNILQIHGVSPQLGTITGAGSITNSSTTAPATLNVGAGSFSGVISDGTDQKTALNKIGTGKLTLSGANTYSGTTTVAAGHLELSSSQLPLSPADFTVADAATLTVRSHDPSYFLQAHALTVGTTAGATLEIALGANSNPESPVIVAENLLVNGPVGPAGPNTLAVSGSNLSTGAFPLIEYTTLGGTKGFDGLSLKLPPRTTGSLTHTTGAIGTIGVNIASTEQIKWMGNISTDWDIDPDGTGTVGTPNWKTTVTNASTRYLQGTGGTDVVTFDDTASGTGVVNVTTTVSPVAITVNNTDKAYAFGGPGKITGATGITKNGTNTLTISTPANDYQGGTVINAGTLRLGDGVTVGGGSITGSIVNSGTLVLNRPDDHVLTNTITGEGTLEKAANNTVTIGSVNTGSPHVLTAGKLLFNNGGSLFGVISGAGQLQAGGGTLSLGGTEPNSNTGLVTVSAGALRLEKTAGINAVGGDITTSGTGTLAIISSDQIPDTATINVLGSSTDSLVNSIGNETFANANLNGTSADTQMVLRNLINITGTATVTQGILGAGSGATVGINSIVLTSPTAFVRIAGNTANSTMNVGAGGITASAGEIQVKYNGSNFDSILNLTGGVTTTGNLNFTNGAYTGASLNVINLMEAAHTFDIGAATTTTVAPDLGGTGSLVKSGTGTLTLNASCVAAHTGGTSVNQGTLLVNGSLQGTGTVAAAGTIGGTGTLAGTVTVDGTVAPGVTAGKLTTAAITLAPGSALAVDVASWTGTTPGTDWDQLAADTLTLSATSGNKLTVRVKGTPTGFTETAKTLAIATSINALNGFDPSAVQVDATGFSGAGTWTVQKTGNTLELVYAPSAASPYSAWAALKGLTVANNAPGLDPDNDGAANFLEFALNGNPLSGTSGGKVSGKVATVGTDQALTLTIPVRSVAAFGGGTEKFLTVDGVTYRVQGSDALNNWDLIVTEVTGTDAETIQSTLPQLDSGWFYRTFRSPGPVIGDPADFLRVKVESTN</sequence>
<accession>A0A934V8I6</accession>
<keyword evidence="1" id="KW-0732">Signal</keyword>
<evidence type="ECO:0000256" key="1">
    <source>
        <dbReference type="ARBA" id="ARBA00022729"/>
    </source>
</evidence>
<proteinExistence type="predicted"/>
<dbReference type="Pfam" id="PF12951">
    <property type="entry name" value="PATR"/>
    <property type="match status" value="4"/>
</dbReference>
<dbReference type="InterPro" id="IPR013425">
    <property type="entry name" value="Autotrns_rpt"/>
</dbReference>
<dbReference type="EMBL" id="JAENIK010000012">
    <property type="protein sequence ID" value="MBK1817297.1"/>
    <property type="molecule type" value="Genomic_DNA"/>
</dbReference>
<reference evidence="2" key="1">
    <citation type="submission" date="2021-01" db="EMBL/GenBank/DDBJ databases">
        <title>Modified the classification status of verrucomicrobia.</title>
        <authorList>
            <person name="Feng X."/>
        </authorList>
    </citation>
    <scope>NUCLEOTIDE SEQUENCE</scope>
    <source>
        <strain evidence="2">JCM 18052</strain>
    </source>
</reference>
<name>A0A934V8I6_9BACT</name>
<dbReference type="SUPFAM" id="SSF51126">
    <property type="entry name" value="Pectin lyase-like"/>
    <property type="match status" value="1"/>
</dbReference>
<organism evidence="2 3">
    <name type="scientific">Luteolibacter yonseiensis</name>
    <dbReference type="NCBI Taxonomy" id="1144680"/>
    <lineage>
        <taxon>Bacteria</taxon>
        <taxon>Pseudomonadati</taxon>
        <taxon>Verrucomicrobiota</taxon>
        <taxon>Verrucomicrobiia</taxon>
        <taxon>Verrucomicrobiales</taxon>
        <taxon>Verrucomicrobiaceae</taxon>
        <taxon>Luteolibacter</taxon>
    </lineage>
</organism>
<dbReference type="RefSeq" id="WP_200352242.1">
    <property type="nucleotide sequence ID" value="NZ_BAABHZ010000001.1"/>
</dbReference>
<dbReference type="NCBIfam" id="TIGR02601">
    <property type="entry name" value="autotrns_rpt"/>
    <property type="match status" value="3"/>
</dbReference>
<gene>
    <name evidence="2" type="ORF">JIN84_16880</name>
</gene>